<dbReference type="AlphaFoldDB" id="A0A2P2DH81"/>
<evidence type="ECO:0000256" key="1">
    <source>
        <dbReference type="ARBA" id="ARBA00022679"/>
    </source>
</evidence>
<dbReference type="InterPro" id="IPR016181">
    <property type="entry name" value="Acyl_CoA_acyltransferase"/>
</dbReference>
<dbReference type="Gene3D" id="3.40.630.30">
    <property type="match status" value="1"/>
</dbReference>
<dbReference type="Proteomes" id="UP000245206">
    <property type="component" value="Unassembled WGS sequence"/>
</dbReference>
<accession>A0A2P2DH81</accession>
<reference evidence="5" key="1">
    <citation type="journal article" date="2019" name="Microbiol. Immunol.">
        <title>Molecular and phenotypic characterization of Leptospira johnsonii sp. nov., Leptospira ellinghausenii sp. nov. and Leptospira ryugenii sp. nov. isolated from soil and water in Japan.</title>
        <authorList>
            <person name="Masuzawa T."/>
            <person name="Saito M."/>
            <person name="Nakao R."/>
            <person name="Nikaido Y."/>
            <person name="Matsumoto M."/>
            <person name="Ogawa M."/>
            <person name="Yokoyama M."/>
            <person name="Hidaka Y."/>
            <person name="Tomita J."/>
            <person name="Sakakibara K."/>
            <person name="Suzuki K."/>
            <person name="Yasuda S."/>
            <person name="Sato H."/>
            <person name="Yamaguchi M."/>
            <person name="Yoshida S.I."/>
            <person name="Koizumi N."/>
            <person name="Kawamura Y."/>
        </authorList>
    </citation>
    <scope>NUCLEOTIDE SEQUENCE [LARGE SCALE GENOMIC DNA]</scope>
    <source>
        <strain evidence="5">E18</strain>
    </source>
</reference>
<dbReference type="SUPFAM" id="SSF55729">
    <property type="entry name" value="Acyl-CoA N-acyltransferases (Nat)"/>
    <property type="match status" value="1"/>
</dbReference>
<protein>
    <submittedName>
        <fullName evidence="4">Acetyltransferase</fullName>
    </submittedName>
</protein>
<dbReference type="GO" id="GO:0016747">
    <property type="term" value="F:acyltransferase activity, transferring groups other than amino-acyl groups"/>
    <property type="evidence" value="ECO:0007669"/>
    <property type="project" value="InterPro"/>
</dbReference>
<gene>
    <name evidence="4" type="ORF">LPTSP2_33050</name>
</gene>
<dbReference type="Pfam" id="PF00583">
    <property type="entry name" value="Acetyltransf_1"/>
    <property type="match status" value="1"/>
</dbReference>
<evidence type="ECO:0000313" key="4">
    <source>
        <dbReference type="EMBL" id="GBF44002.1"/>
    </source>
</evidence>
<keyword evidence="1 4" id="KW-0808">Transferase</keyword>
<evidence type="ECO:0000256" key="2">
    <source>
        <dbReference type="ARBA" id="ARBA00023315"/>
    </source>
</evidence>
<name>A0A2P2DH81_9LEPT</name>
<dbReference type="EMBL" id="BFAZ01000009">
    <property type="protein sequence ID" value="GBF44002.1"/>
    <property type="molecule type" value="Genomic_DNA"/>
</dbReference>
<feature type="domain" description="N-acetyltransferase" evidence="3">
    <location>
        <begin position="8"/>
        <end position="159"/>
    </location>
</feature>
<dbReference type="InterPro" id="IPR000182">
    <property type="entry name" value="GNAT_dom"/>
</dbReference>
<keyword evidence="5" id="KW-1185">Reference proteome</keyword>
<organism evidence="4 5">
    <name type="scientific">Leptospira ellinghausenii</name>
    <dbReference type="NCBI Taxonomy" id="1917822"/>
    <lineage>
        <taxon>Bacteria</taxon>
        <taxon>Pseudomonadati</taxon>
        <taxon>Spirochaetota</taxon>
        <taxon>Spirochaetia</taxon>
        <taxon>Leptospirales</taxon>
        <taxon>Leptospiraceae</taxon>
        <taxon>Leptospira</taxon>
    </lineage>
</organism>
<dbReference type="InterPro" id="IPR050832">
    <property type="entry name" value="Bact_Acetyltransf"/>
</dbReference>
<dbReference type="PANTHER" id="PTHR43877:SF2">
    <property type="entry name" value="AMINOALKYLPHOSPHONATE N-ACETYLTRANSFERASE-RELATED"/>
    <property type="match status" value="1"/>
</dbReference>
<keyword evidence="2" id="KW-0012">Acyltransferase</keyword>
<evidence type="ECO:0000313" key="5">
    <source>
        <dbReference type="Proteomes" id="UP000245206"/>
    </source>
</evidence>
<dbReference type="PROSITE" id="PS51186">
    <property type="entry name" value="GNAT"/>
    <property type="match status" value="1"/>
</dbReference>
<sequence length="160" mass="18346">MVFMNHNFQIRWATSPDPHSQNCIDELWTEIQKRYGFQAPNPMDFNDFLPPKGKFLLAESMDQKEVLGSVAYTKFDDTKCELDAVYVFPQFRKSKVATSLLVELQKNAILDGYRSMILRAGSPQPEALALYKNFGFQEIPSFGKWISDPTAICLEKKIVI</sequence>
<dbReference type="CDD" id="cd04301">
    <property type="entry name" value="NAT_SF"/>
    <property type="match status" value="1"/>
</dbReference>
<proteinExistence type="predicted"/>
<evidence type="ECO:0000259" key="3">
    <source>
        <dbReference type="PROSITE" id="PS51186"/>
    </source>
</evidence>
<comment type="caution">
    <text evidence="4">The sequence shown here is derived from an EMBL/GenBank/DDBJ whole genome shotgun (WGS) entry which is preliminary data.</text>
</comment>
<dbReference type="PANTHER" id="PTHR43877">
    <property type="entry name" value="AMINOALKYLPHOSPHONATE N-ACETYLTRANSFERASE-RELATED-RELATED"/>
    <property type="match status" value="1"/>
</dbReference>